<dbReference type="STRING" id="478820.A0A196SCV9"/>
<keyword evidence="4 13" id="KW-0963">Cytoplasm</keyword>
<dbReference type="GO" id="GO:0000139">
    <property type="term" value="C:Golgi membrane"/>
    <property type="evidence" value="ECO:0007669"/>
    <property type="project" value="UniProtKB-SubCell"/>
</dbReference>
<dbReference type="CDD" id="cd22947">
    <property type="entry name" value="Coatomer_WDAD_beta-like"/>
    <property type="match status" value="1"/>
</dbReference>
<evidence type="ECO:0000259" key="17">
    <source>
        <dbReference type="Pfam" id="PF23953"/>
    </source>
</evidence>
<evidence type="ECO:0000256" key="13">
    <source>
        <dbReference type="PIRNR" id="PIRNR005567"/>
    </source>
</evidence>
<evidence type="ECO:0000256" key="3">
    <source>
        <dbReference type="ARBA" id="ARBA00022448"/>
    </source>
</evidence>
<comment type="subcellular location">
    <subcellularLocation>
        <location evidence="1 13">Cytoplasmic vesicle</location>
        <location evidence="1 13">COPI-coated vesicle membrane</location>
        <topology evidence="1 13">Peripheral membrane protein</topology>
        <orientation evidence="1 13">Cytoplasmic side</orientation>
    </subcellularLocation>
    <subcellularLocation>
        <location evidence="13">Golgi apparatus membrane</location>
        <topology evidence="13">Peripheral membrane protein</topology>
        <orientation evidence="13">Cytoplasmic side</orientation>
    </subcellularLocation>
    <text evidence="13">The coatomer is cytoplasmic or polymerized on the cytoplasmic side of the Golgi, as well as on the vesicles/buds originating from it.</text>
</comment>
<keyword evidence="6" id="KW-0677">Repeat</keyword>
<dbReference type="FunFam" id="2.130.10.10:FF:000016">
    <property type="entry name" value="Coatomer alpha subunit, putative"/>
    <property type="match status" value="1"/>
</dbReference>
<comment type="subunit">
    <text evidence="13">Oligomeric complex that consists of at least the alpha, beta, beta', gamma, delta, epsilon and zeta subunits.</text>
</comment>
<proteinExistence type="inferred from homology"/>
<dbReference type="GO" id="GO:0006888">
    <property type="term" value="P:endoplasmic reticulum to Golgi vesicle-mediated transport"/>
    <property type="evidence" value="ECO:0007669"/>
    <property type="project" value="TreeGrafter"/>
</dbReference>
<dbReference type="Pfam" id="PF04053">
    <property type="entry name" value="B-prop_COPA_B_2nd"/>
    <property type="match status" value="1"/>
</dbReference>
<feature type="domain" description="COPA/B TPR" evidence="17">
    <location>
        <begin position="608"/>
        <end position="797"/>
    </location>
</feature>
<dbReference type="InterPro" id="IPR001680">
    <property type="entry name" value="WD40_rpt"/>
</dbReference>
<evidence type="ECO:0000256" key="6">
    <source>
        <dbReference type="ARBA" id="ARBA00022737"/>
    </source>
</evidence>
<dbReference type="GO" id="GO:0006891">
    <property type="term" value="P:intra-Golgi vesicle-mediated transport"/>
    <property type="evidence" value="ECO:0007669"/>
    <property type="project" value="TreeGrafter"/>
</dbReference>
<dbReference type="PROSITE" id="PS50082">
    <property type="entry name" value="WD_REPEATS_2"/>
    <property type="match status" value="4"/>
</dbReference>
<keyword evidence="5 14" id="KW-0853">WD repeat</keyword>
<dbReference type="SUPFAM" id="SSF50978">
    <property type="entry name" value="WD40 repeat-like"/>
    <property type="match status" value="1"/>
</dbReference>
<accession>A0A196SCV9</accession>
<dbReference type="CDD" id="cd00200">
    <property type="entry name" value="WD40"/>
    <property type="match status" value="1"/>
</dbReference>
<dbReference type="InterPro" id="IPR036322">
    <property type="entry name" value="WD40_repeat_dom_sf"/>
</dbReference>
<evidence type="ECO:0000256" key="4">
    <source>
        <dbReference type="ARBA" id="ARBA00022490"/>
    </source>
</evidence>
<dbReference type="PIRSF" id="PIRSF005567">
    <property type="entry name" value="Coatomer_beta'_subunit"/>
    <property type="match status" value="1"/>
</dbReference>
<reference evidence="18 19" key="1">
    <citation type="submission" date="2016-05" db="EMBL/GenBank/DDBJ databases">
        <title>Nuclear genome of Blastocystis sp. subtype 1 NandII.</title>
        <authorList>
            <person name="Gentekaki E."/>
            <person name="Curtis B."/>
            <person name="Stairs C."/>
            <person name="Eme L."/>
            <person name="Herman E."/>
            <person name="Klimes V."/>
            <person name="Arias M.C."/>
            <person name="Elias M."/>
            <person name="Hilliou F."/>
            <person name="Klute M."/>
            <person name="Malik S.-B."/>
            <person name="Pightling A."/>
            <person name="Rachubinski R."/>
            <person name="Salas D."/>
            <person name="Schlacht A."/>
            <person name="Suga H."/>
            <person name="Archibald J."/>
            <person name="Ball S.G."/>
            <person name="Clark G."/>
            <person name="Dacks J."/>
            <person name="Van Der Giezen M."/>
            <person name="Tsaousis A."/>
            <person name="Roger A."/>
        </authorList>
    </citation>
    <scope>NUCLEOTIDE SEQUENCE [LARGE SCALE GENOMIC DNA]</scope>
    <source>
        <strain evidence="19">ATCC 50177 / NandII</strain>
    </source>
</reference>
<evidence type="ECO:0000313" key="18">
    <source>
        <dbReference type="EMBL" id="OAO13844.1"/>
    </source>
</evidence>
<dbReference type="Pfam" id="PF00400">
    <property type="entry name" value="WD40"/>
    <property type="match status" value="4"/>
</dbReference>
<evidence type="ECO:0000256" key="8">
    <source>
        <dbReference type="ARBA" id="ARBA00022927"/>
    </source>
</evidence>
<dbReference type="InterPro" id="IPR016453">
    <property type="entry name" value="COPB2"/>
</dbReference>
<dbReference type="EMBL" id="LXWW01000320">
    <property type="protein sequence ID" value="OAO13844.1"/>
    <property type="molecule type" value="Genomic_DNA"/>
</dbReference>
<keyword evidence="3 13" id="KW-0813">Transport</keyword>
<dbReference type="Gene3D" id="1.25.40.470">
    <property type="match status" value="1"/>
</dbReference>
<evidence type="ECO:0000256" key="15">
    <source>
        <dbReference type="SAM" id="MobiDB-lite"/>
    </source>
</evidence>
<dbReference type="GO" id="GO:0005198">
    <property type="term" value="F:structural molecule activity"/>
    <property type="evidence" value="ECO:0007669"/>
    <property type="project" value="UniProtKB-UniRule"/>
</dbReference>
<feature type="region of interest" description="Disordered" evidence="15">
    <location>
        <begin position="499"/>
        <end position="525"/>
    </location>
</feature>
<sequence length="962" mass="108514">MNVDIELEYLQKSDRVKCIDYHPTEPWALLCLFSGKAIIFDTEKKEIRNHFEPGYQPIRCGRFIARKQWIVFGCDDMKVRVYNYNTGEKVKEWVAHDDFIRGLDVNESFPYILTCGDDMLIKMWDWDHDFSLVRKFEGHVYYIMAVRFNPKDASSFASVSLDRSIKFWSLHQSKCNYTLLGHQKGINCLDFYPGSDKPYIATGSDDFTVKVWDYQTKTCIQTLAGHEDNVSAVRFHPRLPYILSCGEDGRVMVFHSGSYRKERVLLQPALDRCWAVALSEHGNTVVLGYDEGYCCYALGKAAPPVSMDLQGRLIWARRQELWLSVCEARPGVALKGEELALQSKELGRCEVTPSLIRHNGNGRFLAIVGEGEYVVYTSRQLRSKAFGEGTDFVWRPNSNAYCVQINESTLRLFDDFKERRVLQLPARITALYEGACLGVNCAGECLRFYDWEHGTLLRRVDGKVLRVGWNEAGDRVAIHTDKALFLLRFHPELLKQGSQEGNSLNSQEGNSLNSQEGSSQEGEENAGLFEVEQEVGVASRDGFWYKEAYFYMAGSKLHRLLGEDDAALAFVPPHRAIVRYLPAQDCLYCVDAKLAVFAYSLDHALLDYECAVVAQDFEAANALLASIDGSHHDALAQFLHKQGFTEGALQLARDPELRFDLALELGRADECMTLLCGELRAADRADAYNPQRWRRLADLGITQGDVPLALTCAEQAGDLSLSLLLYSCVGDRAALAALAARAAAQEQLNIAFLALYLTGDVRGCIELLQAHGKLPEAAFFALAYQPSQIAQAFAVWQADLRAHHHVAAELIANPREYAEYFAGYEEALTLEAQLAPLRAMDVKASEYPKYRRMVDGEGIDVSALESVRGDVKTEEVKGEKEDVKTEEVKEEKEEDVKMEEVKTEEVKEEMKKEDVKEDEIVKTENAETETDNVEEEFEAIIGSEEETDDGDIDIDDLEKEWS</sequence>
<dbReference type="GO" id="GO:0006886">
    <property type="term" value="P:intracellular protein transport"/>
    <property type="evidence" value="ECO:0007669"/>
    <property type="project" value="UniProtKB-UniRule"/>
</dbReference>
<keyword evidence="11 13" id="KW-0968">Cytoplasmic vesicle</keyword>
<dbReference type="PROSITE" id="PS50294">
    <property type="entry name" value="WD_REPEATS_REGION"/>
    <property type="match status" value="3"/>
</dbReference>
<dbReference type="InterPro" id="IPR050844">
    <property type="entry name" value="Coatomer_complex_subunit"/>
</dbReference>
<feature type="compositionally biased region" description="Basic and acidic residues" evidence="15">
    <location>
        <begin position="875"/>
        <end position="925"/>
    </location>
</feature>
<feature type="repeat" description="WD" evidence="14">
    <location>
        <begin position="179"/>
        <end position="222"/>
    </location>
</feature>
<feature type="compositionally biased region" description="Low complexity" evidence="15">
    <location>
        <begin position="508"/>
        <end position="520"/>
    </location>
</feature>
<dbReference type="Proteomes" id="UP000078348">
    <property type="component" value="Unassembled WGS sequence"/>
</dbReference>
<dbReference type="GO" id="GO:0006890">
    <property type="term" value="P:retrograde vesicle-mediated transport, Golgi to endoplasmic reticulum"/>
    <property type="evidence" value="ECO:0007669"/>
    <property type="project" value="TreeGrafter"/>
</dbReference>
<feature type="repeat" description="WD" evidence="14">
    <location>
        <begin position="223"/>
        <end position="254"/>
    </location>
</feature>
<evidence type="ECO:0000256" key="2">
    <source>
        <dbReference type="ARBA" id="ARBA00010844"/>
    </source>
</evidence>
<feature type="region of interest" description="Disordered" evidence="15">
    <location>
        <begin position="875"/>
        <end position="962"/>
    </location>
</feature>
<feature type="repeat" description="WD" evidence="14">
    <location>
        <begin position="136"/>
        <end position="178"/>
    </location>
</feature>
<evidence type="ECO:0000256" key="14">
    <source>
        <dbReference type="PROSITE-ProRule" id="PRU00221"/>
    </source>
</evidence>
<evidence type="ECO:0000256" key="9">
    <source>
        <dbReference type="ARBA" id="ARBA00023034"/>
    </source>
</evidence>
<keyword evidence="8 13" id="KW-0653">Protein transport</keyword>
<evidence type="ECO:0000259" key="16">
    <source>
        <dbReference type="Pfam" id="PF04053"/>
    </source>
</evidence>
<dbReference type="InterPro" id="IPR056176">
    <property type="entry name" value="TPR_COPA_B"/>
</dbReference>
<dbReference type="GO" id="GO:0030126">
    <property type="term" value="C:COPI vesicle coat"/>
    <property type="evidence" value="ECO:0007669"/>
    <property type="project" value="TreeGrafter"/>
</dbReference>
<gene>
    <name evidence="18" type="ORF">AV274_4519</name>
</gene>
<organism evidence="18 19">
    <name type="scientific">Blastocystis sp. subtype 1 (strain ATCC 50177 / NandII)</name>
    <dbReference type="NCBI Taxonomy" id="478820"/>
    <lineage>
        <taxon>Eukaryota</taxon>
        <taxon>Sar</taxon>
        <taxon>Stramenopiles</taxon>
        <taxon>Bigyra</taxon>
        <taxon>Opalozoa</taxon>
        <taxon>Opalinata</taxon>
        <taxon>Blastocystidae</taxon>
        <taxon>Blastocystis</taxon>
    </lineage>
</organism>
<keyword evidence="10 13" id="KW-0472">Membrane</keyword>
<evidence type="ECO:0000313" key="19">
    <source>
        <dbReference type="Proteomes" id="UP000078348"/>
    </source>
</evidence>
<evidence type="ECO:0000256" key="12">
    <source>
        <dbReference type="ARBA" id="ARBA00025536"/>
    </source>
</evidence>
<dbReference type="InterPro" id="IPR006692">
    <property type="entry name" value="Beta-prop_COPA/B_2nd"/>
</dbReference>
<keyword evidence="9 13" id="KW-0333">Golgi apparatus</keyword>
<evidence type="ECO:0000256" key="7">
    <source>
        <dbReference type="ARBA" id="ARBA00022892"/>
    </source>
</evidence>
<comment type="function">
    <text evidence="12 13">The coatomer is a cytosolic protein complex that binds to dilysine motifs and reversibly associates with Golgi non-clathrin-coated vesicles, which further mediate biosynthetic protein transport from the ER, via the Golgi up to the trans Golgi network. Coatomer complex is required for budding from Golgi membranes, and is essential for the retrograde Golgi-to-ER transport of dilysine-tagged proteins.</text>
</comment>
<dbReference type="SMART" id="SM00320">
    <property type="entry name" value="WD40"/>
    <property type="match status" value="6"/>
</dbReference>
<feature type="repeat" description="WD" evidence="14">
    <location>
        <begin position="93"/>
        <end position="125"/>
    </location>
</feature>
<keyword evidence="7 13" id="KW-0931">ER-Golgi transport</keyword>
<dbReference type="PANTHER" id="PTHR19876">
    <property type="entry name" value="COATOMER"/>
    <property type="match status" value="1"/>
</dbReference>
<dbReference type="InterPro" id="IPR015943">
    <property type="entry name" value="WD40/YVTN_repeat-like_dom_sf"/>
</dbReference>
<dbReference type="PANTHER" id="PTHR19876:SF2">
    <property type="entry name" value="COATOMER SUBUNIT BETA"/>
    <property type="match status" value="1"/>
</dbReference>
<evidence type="ECO:0000256" key="1">
    <source>
        <dbReference type="ARBA" id="ARBA00004347"/>
    </source>
</evidence>
<evidence type="ECO:0000256" key="10">
    <source>
        <dbReference type="ARBA" id="ARBA00023136"/>
    </source>
</evidence>
<dbReference type="OrthoDB" id="59941at2759"/>
<dbReference type="Gene3D" id="2.130.10.10">
    <property type="entry name" value="YVTN repeat-like/Quinoprotein amine dehydrogenase"/>
    <property type="match status" value="1"/>
</dbReference>
<evidence type="ECO:0000256" key="5">
    <source>
        <dbReference type="ARBA" id="ARBA00022574"/>
    </source>
</evidence>
<comment type="similarity">
    <text evidence="2 13">Belongs to the WD repeat COPB2 family.</text>
</comment>
<feature type="domain" description="COPA/B second beta-propeller" evidence="16">
    <location>
        <begin position="335"/>
        <end position="591"/>
    </location>
</feature>
<dbReference type="FunFam" id="1.25.40.470:FF:000001">
    <property type="entry name" value="Coatomer subunit beta"/>
    <property type="match status" value="1"/>
</dbReference>
<dbReference type="Pfam" id="PF23953">
    <property type="entry name" value="TPR_COPA_B"/>
    <property type="match status" value="1"/>
</dbReference>
<keyword evidence="19" id="KW-1185">Reference proteome</keyword>
<name>A0A196SCV9_BLAHN</name>
<protein>
    <recommendedName>
        <fullName evidence="13">Coatomer subunit beta'</fullName>
    </recommendedName>
</protein>
<evidence type="ECO:0000256" key="11">
    <source>
        <dbReference type="ARBA" id="ARBA00023329"/>
    </source>
</evidence>
<feature type="compositionally biased region" description="Acidic residues" evidence="15">
    <location>
        <begin position="926"/>
        <end position="962"/>
    </location>
</feature>
<dbReference type="AlphaFoldDB" id="A0A196SCV9"/>
<comment type="caution">
    <text evidence="18">The sequence shown here is derived from an EMBL/GenBank/DDBJ whole genome shotgun (WGS) entry which is preliminary data.</text>
</comment>